<dbReference type="SMART" id="SM00717">
    <property type="entry name" value="SANT"/>
    <property type="match status" value="4"/>
</dbReference>
<feature type="domain" description="HTH myb-type" evidence="3">
    <location>
        <begin position="197"/>
        <end position="243"/>
    </location>
</feature>
<feature type="non-terminal residue" evidence="4">
    <location>
        <position position="1"/>
    </location>
</feature>
<evidence type="ECO:0000259" key="2">
    <source>
        <dbReference type="PROSITE" id="PS50090"/>
    </source>
</evidence>
<organism evidence="4 5">
    <name type="scientific">Ostreobium quekettii</name>
    <dbReference type="NCBI Taxonomy" id="121088"/>
    <lineage>
        <taxon>Eukaryota</taxon>
        <taxon>Viridiplantae</taxon>
        <taxon>Chlorophyta</taxon>
        <taxon>core chlorophytes</taxon>
        <taxon>Ulvophyceae</taxon>
        <taxon>TCBD clade</taxon>
        <taxon>Bryopsidales</taxon>
        <taxon>Ostreobineae</taxon>
        <taxon>Ostreobiaceae</taxon>
        <taxon>Ostreobium</taxon>
    </lineage>
</organism>
<dbReference type="PANTHER" id="PTHR47430">
    <property type="entry name" value="GB|AAC33480.1"/>
    <property type="match status" value="1"/>
</dbReference>
<protein>
    <recommendedName>
        <fullName evidence="6">Cyclin-D-binding Myb-like transcription factor 1</fullName>
    </recommendedName>
</protein>
<dbReference type="PROSITE" id="PS51294">
    <property type="entry name" value="HTH_MYB"/>
    <property type="match status" value="1"/>
</dbReference>
<feature type="compositionally biased region" description="Polar residues" evidence="1">
    <location>
        <begin position="1"/>
        <end position="17"/>
    </location>
</feature>
<dbReference type="Pfam" id="PF00249">
    <property type="entry name" value="Myb_DNA-binding"/>
    <property type="match status" value="1"/>
</dbReference>
<evidence type="ECO:0000256" key="1">
    <source>
        <dbReference type="SAM" id="MobiDB-lite"/>
    </source>
</evidence>
<dbReference type="InterPro" id="IPR009057">
    <property type="entry name" value="Homeodomain-like_sf"/>
</dbReference>
<proteinExistence type="predicted"/>
<evidence type="ECO:0000313" key="5">
    <source>
        <dbReference type="Proteomes" id="UP000708148"/>
    </source>
</evidence>
<dbReference type="Proteomes" id="UP000708148">
    <property type="component" value="Unassembled WGS sequence"/>
</dbReference>
<reference evidence="4" key="1">
    <citation type="submission" date="2020-12" db="EMBL/GenBank/DDBJ databases">
        <authorList>
            <person name="Iha C."/>
        </authorList>
    </citation>
    <scope>NUCLEOTIDE SEQUENCE</scope>
</reference>
<accession>A0A8S1J2A8</accession>
<dbReference type="EMBL" id="CAJHUC010001131">
    <property type="protein sequence ID" value="CAD7699888.1"/>
    <property type="molecule type" value="Genomic_DNA"/>
</dbReference>
<dbReference type="PROSITE" id="PS50090">
    <property type="entry name" value="MYB_LIKE"/>
    <property type="match status" value="2"/>
</dbReference>
<comment type="caution">
    <text evidence="4">The sequence shown here is derived from an EMBL/GenBank/DDBJ whole genome shotgun (WGS) entry which is preliminary data.</text>
</comment>
<feature type="domain" description="Myb-like" evidence="2">
    <location>
        <begin position="197"/>
        <end position="243"/>
    </location>
</feature>
<evidence type="ECO:0000313" key="4">
    <source>
        <dbReference type="EMBL" id="CAD7699888.1"/>
    </source>
</evidence>
<evidence type="ECO:0000259" key="3">
    <source>
        <dbReference type="PROSITE" id="PS51294"/>
    </source>
</evidence>
<name>A0A8S1J2A8_9CHLO</name>
<gene>
    <name evidence="4" type="ORF">OSTQU699_LOCUS5247</name>
</gene>
<dbReference type="CDD" id="cd00167">
    <property type="entry name" value="SANT"/>
    <property type="match status" value="1"/>
</dbReference>
<feature type="region of interest" description="Disordered" evidence="1">
    <location>
        <begin position="54"/>
        <end position="111"/>
    </location>
</feature>
<dbReference type="InterPro" id="IPR001005">
    <property type="entry name" value="SANT/Myb"/>
</dbReference>
<feature type="region of interest" description="Disordered" evidence="1">
    <location>
        <begin position="1"/>
        <end position="30"/>
    </location>
</feature>
<dbReference type="SUPFAM" id="SSF46689">
    <property type="entry name" value="Homeodomain-like"/>
    <property type="match status" value="2"/>
</dbReference>
<evidence type="ECO:0008006" key="6">
    <source>
        <dbReference type="Google" id="ProtNLM"/>
    </source>
</evidence>
<feature type="compositionally biased region" description="Basic and acidic residues" evidence="1">
    <location>
        <begin position="54"/>
        <end position="72"/>
    </location>
</feature>
<feature type="domain" description="Myb-like" evidence="2">
    <location>
        <begin position="352"/>
        <end position="399"/>
    </location>
</feature>
<dbReference type="PANTHER" id="PTHR47430:SF4">
    <property type="entry name" value="GB|AAC33480.1"/>
    <property type="match status" value="1"/>
</dbReference>
<dbReference type="OrthoDB" id="39591at2759"/>
<dbReference type="AlphaFoldDB" id="A0A8S1J2A8"/>
<sequence>MSTKPAESLATPSNAFEQSDVCKRSGTSPNVQRVVAKDGLHALLGNALRRVSKVDKKRAREAARQKYSHDGGGDGEMVMGFTDDGDEMGARESTGGGKDKRRRTGRVCPMWDMPNVKGMKTGIWADDETEALERALAAIATECGIPDEELWTEWMFNRKGQKHSGGAKGMWYRIHKDYIPHRKPRHIYDRAKALVFKKAYKQGSWTAEEDAKLTELISQWGYQWRKISAELSRSHPSCKYRWRWIQQGLPKTNRWSEQESQKLQEIVLEYLWLVDDVMRGREEHSERLQLEYFTLEEVADSLKRKLSYKSDDRQVRDDINWDLIASKMETRNERQCLREWYTSSMPSMVECGQWGKGEDKWLLASLYFAGESQESDVCWDDLVPGRTASQCQKRWRLMCKALHGGRNVEFTSKVETLLESFVPRLASLIKELESTPG</sequence>
<dbReference type="InterPro" id="IPR017930">
    <property type="entry name" value="Myb_dom"/>
</dbReference>
<keyword evidence="5" id="KW-1185">Reference proteome</keyword>
<dbReference type="Gene3D" id="1.10.10.60">
    <property type="entry name" value="Homeodomain-like"/>
    <property type="match status" value="2"/>
</dbReference>